<sequence length="165" mass="18779">MEKGRDSDTIFNLTKMMAASTQQAAHGLIDWILHMSDDNCIEKRIILIAAEYSGFTVEFHQGCKLGLCDKAPEYLQFLAQEPFLEIHETQLDVADGTIVIGANNIARFLCKFKYTFGPGAKFKLQRAFIEQFIGYSTIQVYQCASDYYNNRHKVQPPASVEYSYL</sequence>
<dbReference type="Proteomes" id="UP000242715">
    <property type="component" value="Unassembled WGS sequence"/>
</dbReference>
<keyword evidence="2" id="KW-1185">Reference proteome</keyword>
<proteinExistence type="predicted"/>
<gene>
    <name evidence="1" type="ORF">TSUD_277770</name>
</gene>
<dbReference type="EMBL" id="DF973486">
    <property type="protein sequence ID" value="GAU32197.1"/>
    <property type="molecule type" value="Genomic_DNA"/>
</dbReference>
<evidence type="ECO:0000313" key="2">
    <source>
        <dbReference type="Proteomes" id="UP000242715"/>
    </source>
</evidence>
<organism evidence="1 2">
    <name type="scientific">Trifolium subterraneum</name>
    <name type="common">Subterranean clover</name>
    <dbReference type="NCBI Taxonomy" id="3900"/>
    <lineage>
        <taxon>Eukaryota</taxon>
        <taxon>Viridiplantae</taxon>
        <taxon>Streptophyta</taxon>
        <taxon>Embryophyta</taxon>
        <taxon>Tracheophyta</taxon>
        <taxon>Spermatophyta</taxon>
        <taxon>Magnoliopsida</taxon>
        <taxon>eudicotyledons</taxon>
        <taxon>Gunneridae</taxon>
        <taxon>Pentapetalae</taxon>
        <taxon>rosids</taxon>
        <taxon>fabids</taxon>
        <taxon>Fabales</taxon>
        <taxon>Fabaceae</taxon>
        <taxon>Papilionoideae</taxon>
        <taxon>50 kb inversion clade</taxon>
        <taxon>NPAAA clade</taxon>
        <taxon>Hologalegina</taxon>
        <taxon>IRL clade</taxon>
        <taxon>Trifolieae</taxon>
        <taxon>Trifolium</taxon>
    </lineage>
</organism>
<protein>
    <submittedName>
        <fullName evidence="1">Uncharacterized protein</fullName>
    </submittedName>
</protein>
<evidence type="ECO:0000313" key="1">
    <source>
        <dbReference type="EMBL" id="GAU32197.1"/>
    </source>
</evidence>
<accession>A0A2Z6NQH8</accession>
<name>A0A2Z6NQH8_TRISU</name>
<dbReference type="AlphaFoldDB" id="A0A2Z6NQH8"/>
<reference evidence="2" key="1">
    <citation type="journal article" date="2017" name="Front. Plant Sci.">
        <title>Climate Clever Clovers: New Paradigm to Reduce the Environmental Footprint of Ruminants by Breeding Low Methanogenic Forages Utilizing Haplotype Variation.</title>
        <authorList>
            <person name="Kaur P."/>
            <person name="Appels R."/>
            <person name="Bayer P.E."/>
            <person name="Keeble-Gagnere G."/>
            <person name="Wang J."/>
            <person name="Hirakawa H."/>
            <person name="Shirasawa K."/>
            <person name="Vercoe P."/>
            <person name="Stefanova K."/>
            <person name="Durmic Z."/>
            <person name="Nichols P."/>
            <person name="Revell C."/>
            <person name="Isobe S.N."/>
            <person name="Edwards D."/>
            <person name="Erskine W."/>
        </authorList>
    </citation>
    <scope>NUCLEOTIDE SEQUENCE [LARGE SCALE GENOMIC DNA]</scope>
    <source>
        <strain evidence="2">cv. Daliak</strain>
    </source>
</reference>